<comment type="caution">
    <text evidence="1">The sequence shown here is derived from an EMBL/GenBank/DDBJ whole genome shotgun (WGS) entry which is preliminary data.</text>
</comment>
<sequence length="253" mass="28746">MCAGDSSCVLSKLVRNKFLTLWLSLIVHLYDFCHLRCLNFGHFAHECQKDRAPASGFTRPSQGNSHGYNNSNNHNHSHGGSSNALVAQQDDSFDWGVHLEDAIIAQTQVGLMAKIMELMEAEKKEAEEKEAEEKEASVADQEESTTIVTPWLLERQQVHQQVDSNPFSVISCSKCLGLKIENSKLQDKVEPLRIAALSYKENEKRFKDSIETLKKEKHDYSLKMSDQQLQLDIAYKGLDKRKNEINKLQNEIL</sequence>
<reference evidence="1 2" key="2">
    <citation type="journal article" date="2022" name="Mol. Ecol. Resour.">
        <title>The genomes of chicory, endive, great burdock and yacon provide insights into Asteraceae paleo-polyploidization history and plant inulin production.</title>
        <authorList>
            <person name="Fan W."/>
            <person name="Wang S."/>
            <person name="Wang H."/>
            <person name="Wang A."/>
            <person name="Jiang F."/>
            <person name="Liu H."/>
            <person name="Zhao H."/>
            <person name="Xu D."/>
            <person name="Zhang Y."/>
        </authorList>
    </citation>
    <scope>NUCLEOTIDE SEQUENCE [LARGE SCALE GENOMIC DNA]</scope>
    <source>
        <strain evidence="2">cv. Yunnan</strain>
        <tissue evidence="1">Leaves</tissue>
    </source>
</reference>
<name>A0ACB9GL92_9ASTR</name>
<dbReference type="Proteomes" id="UP001056120">
    <property type="component" value="Linkage Group LG14"/>
</dbReference>
<proteinExistence type="predicted"/>
<accession>A0ACB9GL92</accession>
<reference evidence="2" key="1">
    <citation type="journal article" date="2022" name="Mol. Ecol. Resour.">
        <title>The genomes of chicory, endive, great burdock and yacon provide insights into Asteraceae palaeo-polyploidization history and plant inulin production.</title>
        <authorList>
            <person name="Fan W."/>
            <person name="Wang S."/>
            <person name="Wang H."/>
            <person name="Wang A."/>
            <person name="Jiang F."/>
            <person name="Liu H."/>
            <person name="Zhao H."/>
            <person name="Xu D."/>
            <person name="Zhang Y."/>
        </authorList>
    </citation>
    <scope>NUCLEOTIDE SEQUENCE [LARGE SCALE GENOMIC DNA]</scope>
    <source>
        <strain evidence="2">cv. Yunnan</strain>
    </source>
</reference>
<protein>
    <submittedName>
        <fullName evidence="1">Uncharacterized protein</fullName>
    </submittedName>
</protein>
<evidence type="ECO:0000313" key="1">
    <source>
        <dbReference type="EMBL" id="KAI3784204.1"/>
    </source>
</evidence>
<dbReference type="EMBL" id="CM042031">
    <property type="protein sequence ID" value="KAI3784204.1"/>
    <property type="molecule type" value="Genomic_DNA"/>
</dbReference>
<keyword evidence="2" id="KW-1185">Reference proteome</keyword>
<gene>
    <name evidence="1" type="ORF">L1987_43298</name>
</gene>
<evidence type="ECO:0000313" key="2">
    <source>
        <dbReference type="Proteomes" id="UP001056120"/>
    </source>
</evidence>
<organism evidence="1 2">
    <name type="scientific">Smallanthus sonchifolius</name>
    <dbReference type="NCBI Taxonomy" id="185202"/>
    <lineage>
        <taxon>Eukaryota</taxon>
        <taxon>Viridiplantae</taxon>
        <taxon>Streptophyta</taxon>
        <taxon>Embryophyta</taxon>
        <taxon>Tracheophyta</taxon>
        <taxon>Spermatophyta</taxon>
        <taxon>Magnoliopsida</taxon>
        <taxon>eudicotyledons</taxon>
        <taxon>Gunneridae</taxon>
        <taxon>Pentapetalae</taxon>
        <taxon>asterids</taxon>
        <taxon>campanulids</taxon>
        <taxon>Asterales</taxon>
        <taxon>Asteraceae</taxon>
        <taxon>Asteroideae</taxon>
        <taxon>Heliantheae alliance</taxon>
        <taxon>Millerieae</taxon>
        <taxon>Smallanthus</taxon>
    </lineage>
</organism>